<evidence type="ECO:0000256" key="6">
    <source>
        <dbReference type="ARBA" id="ARBA00022723"/>
    </source>
</evidence>
<dbReference type="InterPro" id="IPR023498">
    <property type="entry name" value="Zn_transptr_ZupT"/>
</dbReference>
<keyword evidence="7 13" id="KW-0862">Zinc</keyword>
<dbReference type="AlphaFoldDB" id="A0A948RZ71"/>
<gene>
    <name evidence="13 14" type="primary">zupT</name>
    <name evidence="14" type="ORF">KJ970_19440</name>
</gene>
<feature type="transmembrane region" description="Helical" evidence="13">
    <location>
        <begin position="151"/>
        <end position="172"/>
    </location>
</feature>
<keyword evidence="9 13" id="KW-1133">Transmembrane helix</keyword>
<dbReference type="PANTHER" id="PTHR11040:SF205">
    <property type="entry name" value="ZINC TRANSPORTER ZUPT"/>
    <property type="match status" value="1"/>
</dbReference>
<reference evidence="14" key="1">
    <citation type="submission" date="2021-05" db="EMBL/GenBank/DDBJ databases">
        <title>Energy efficiency and biological interactions define the core microbiome of deep oligotrophic groundwater.</title>
        <authorList>
            <person name="Mehrshad M."/>
            <person name="Lopez-Fernandez M."/>
            <person name="Bell E."/>
            <person name="Bernier-Latmani R."/>
            <person name="Bertilsson S."/>
            <person name="Dopson M."/>
        </authorList>
    </citation>
    <scope>NUCLEOTIDE SEQUENCE</scope>
    <source>
        <strain evidence="14">Modern_marine.mb.64</strain>
    </source>
</reference>
<accession>A0A948RZ71</accession>
<evidence type="ECO:0000256" key="7">
    <source>
        <dbReference type="ARBA" id="ARBA00022833"/>
    </source>
</evidence>
<proteinExistence type="inferred from homology"/>
<dbReference type="Pfam" id="PF02535">
    <property type="entry name" value="Zip"/>
    <property type="match status" value="1"/>
</dbReference>
<evidence type="ECO:0000313" key="14">
    <source>
        <dbReference type="EMBL" id="MBU2693096.1"/>
    </source>
</evidence>
<evidence type="ECO:0000256" key="8">
    <source>
        <dbReference type="ARBA" id="ARBA00022906"/>
    </source>
</evidence>
<evidence type="ECO:0000256" key="13">
    <source>
        <dbReference type="HAMAP-Rule" id="MF_00548"/>
    </source>
</evidence>
<keyword evidence="10" id="KW-0408">Iron</keyword>
<evidence type="ECO:0000256" key="3">
    <source>
        <dbReference type="ARBA" id="ARBA00022448"/>
    </source>
</evidence>
<comment type="subcellular location">
    <subcellularLocation>
        <location evidence="1 13">Cell membrane</location>
        <topology evidence="1 13">Multi-pass membrane protein</topology>
    </subcellularLocation>
</comment>
<feature type="transmembrane region" description="Helical" evidence="13">
    <location>
        <begin position="122"/>
        <end position="145"/>
    </location>
</feature>
<evidence type="ECO:0000256" key="10">
    <source>
        <dbReference type="ARBA" id="ARBA00023004"/>
    </source>
</evidence>
<evidence type="ECO:0000313" key="15">
    <source>
        <dbReference type="Proteomes" id="UP000777784"/>
    </source>
</evidence>
<feature type="transmembrane region" description="Helical" evidence="13">
    <location>
        <begin position="73"/>
        <end position="95"/>
    </location>
</feature>
<keyword evidence="11 13" id="KW-0406">Ion transport</keyword>
<evidence type="ECO:0000256" key="1">
    <source>
        <dbReference type="ARBA" id="ARBA00004651"/>
    </source>
</evidence>
<dbReference type="GO" id="GO:0005886">
    <property type="term" value="C:plasma membrane"/>
    <property type="evidence" value="ECO:0007669"/>
    <property type="project" value="UniProtKB-SubCell"/>
</dbReference>
<comment type="catalytic activity">
    <reaction evidence="13">
        <text>Zn(2+)(in) = Zn(2+)(out)</text>
        <dbReference type="Rhea" id="RHEA:29351"/>
        <dbReference type="ChEBI" id="CHEBI:29105"/>
    </reaction>
</comment>
<evidence type="ECO:0000256" key="12">
    <source>
        <dbReference type="ARBA" id="ARBA00023136"/>
    </source>
</evidence>
<name>A0A948RZ71_UNCEI</name>
<feature type="binding site" description="M2 metal binding site" evidence="13">
    <location>
        <position position="134"/>
    </location>
    <ligand>
        <name>Fe(2+)</name>
        <dbReference type="ChEBI" id="CHEBI:29033"/>
    </ligand>
</feature>
<evidence type="ECO:0000256" key="11">
    <source>
        <dbReference type="ARBA" id="ARBA00023065"/>
    </source>
</evidence>
<feature type="binding site" description="M2 metal binding site" evidence="13">
    <location>
        <position position="166"/>
    </location>
    <ligand>
        <name>Fe(2+)</name>
        <dbReference type="ChEBI" id="CHEBI:29033"/>
    </ligand>
</feature>
<comment type="caution">
    <text evidence="14">The sequence shown here is derived from an EMBL/GenBank/DDBJ whole genome shotgun (WGS) entry which is preliminary data.</text>
</comment>
<keyword evidence="12 13" id="KW-0472">Membrane</keyword>
<feature type="binding site" description="M1 metal binding site" evidence="13">
    <location>
        <position position="162"/>
    </location>
    <ligand>
        <name>Zn(2+)</name>
        <dbReference type="ChEBI" id="CHEBI:29105"/>
    </ligand>
</feature>
<protein>
    <recommendedName>
        <fullName evidence="13">Zinc transporter ZupT</fullName>
    </recommendedName>
</protein>
<dbReference type="PANTHER" id="PTHR11040">
    <property type="entry name" value="ZINC/IRON TRANSPORTER"/>
    <property type="match status" value="1"/>
</dbReference>
<dbReference type="InterPro" id="IPR003689">
    <property type="entry name" value="ZIP"/>
</dbReference>
<feature type="binding site" description="M1 metal binding site" evidence="13">
    <location>
        <position position="137"/>
    </location>
    <ligand>
        <name>Zn(2+)</name>
        <dbReference type="ChEBI" id="CHEBI:29105"/>
    </ligand>
</feature>
<feature type="binding site" description="M2 metal binding site" evidence="13">
    <location>
        <position position="195"/>
    </location>
    <ligand>
        <name>Fe(2+)</name>
        <dbReference type="ChEBI" id="CHEBI:29033"/>
    </ligand>
</feature>
<dbReference type="GO" id="GO:0046872">
    <property type="term" value="F:metal ion binding"/>
    <property type="evidence" value="ECO:0007669"/>
    <property type="project" value="UniProtKB-KW"/>
</dbReference>
<feature type="transmembrane region" description="Helical" evidence="13">
    <location>
        <begin position="184"/>
        <end position="206"/>
    </location>
</feature>
<keyword evidence="3 13" id="KW-0813">Transport</keyword>
<evidence type="ECO:0000256" key="2">
    <source>
        <dbReference type="ARBA" id="ARBA00009703"/>
    </source>
</evidence>
<sequence length="265" mass="27904">MNNRILLAFLLTAFAGLSTGIGGLSAFIRGGERRGFLAGSLGFSAGVMIYISFVELFPQAGRLLAEGCGESAGAWITIGGFFGGMLLIGLIDFFVPSEMNPHVVSTGPEEAKLRDKLHLTRIGLLTSLAIAIHNFPEGAATFFATLTDPRIGFSIAVAVAIHNIPEGISVAVPVYHATGSRKKALAYAFLSGLAEPIGALAAYWLLRPYLSPAVMGVTFAAIAGIMVFVSLDQLIPNAKRYDEGHESVYGLVGGMLVMAISLELL</sequence>
<evidence type="ECO:0000256" key="9">
    <source>
        <dbReference type="ARBA" id="ARBA00022989"/>
    </source>
</evidence>
<feature type="transmembrane region" description="Helical" evidence="13">
    <location>
        <begin position="6"/>
        <end position="28"/>
    </location>
</feature>
<keyword evidence="6" id="KW-0479">Metal-binding</keyword>
<keyword evidence="8 13" id="KW-0864">Zinc transport</keyword>
<keyword evidence="4 13" id="KW-1003">Cell membrane</keyword>
<dbReference type="NCBIfam" id="NF003243">
    <property type="entry name" value="PRK04201.1"/>
    <property type="match status" value="1"/>
</dbReference>
<comment type="function">
    <text evidence="13">Mediates zinc uptake. May also transport other divalent cations.</text>
</comment>
<feature type="binding site" description="M2 metal binding site" evidence="13">
    <location>
        <position position="137"/>
    </location>
    <ligand>
        <name>Fe(2+)</name>
        <dbReference type="ChEBI" id="CHEBI:29033"/>
    </ligand>
</feature>
<dbReference type="EMBL" id="JAHJDP010000114">
    <property type="protein sequence ID" value="MBU2693096.1"/>
    <property type="molecule type" value="Genomic_DNA"/>
</dbReference>
<feature type="binding site" description="M1 metal binding site" evidence="13">
    <location>
        <position position="166"/>
    </location>
    <ligand>
        <name>Zn(2+)</name>
        <dbReference type="ChEBI" id="CHEBI:29105"/>
    </ligand>
</feature>
<dbReference type="GO" id="GO:0005385">
    <property type="term" value="F:zinc ion transmembrane transporter activity"/>
    <property type="evidence" value="ECO:0007669"/>
    <property type="project" value="UniProtKB-UniRule"/>
</dbReference>
<dbReference type="Proteomes" id="UP000777784">
    <property type="component" value="Unassembled WGS sequence"/>
</dbReference>
<dbReference type="HAMAP" id="MF_00548">
    <property type="entry name" value="ZupT"/>
    <property type="match status" value="1"/>
</dbReference>
<evidence type="ECO:0000256" key="5">
    <source>
        <dbReference type="ARBA" id="ARBA00022692"/>
    </source>
</evidence>
<feature type="transmembrane region" description="Helical" evidence="13">
    <location>
        <begin position="212"/>
        <end position="235"/>
    </location>
</feature>
<evidence type="ECO:0000256" key="4">
    <source>
        <dbReference type="ARBA" id="ARBA00022475"/>
    </source>
</evidence>
<feature type="transmembrane region" description="Helical" evidence="13">
    <location>
        <begin position="35"/>
        <end position="53"/>
    </location>
</feature>
<comment type="similarity">
    <text evidence="2 13">Belongs to the ZIP transporter (TC 2.A.5) family. ZupT subfamily.</text>
</comment>
<feature type="binding site" description="M2 metal binding site" evidence="13">
    <location>
        <position position="163"/>
    </location>
    <ligand>
        <name>Fe(2+)</name>
        <dbReference type="ChEBI" id="CHEBI:29033"/>
    </ligand>
</feature>
<organism evidence="14 15">
    <name type="scientific">Eiseniibacteriota bacterium</name>
    <dbReference type="NCBI Taxonomy" id="2212470"/>
    <lineage>
        <taxon>Bacteria</taxon>
        <taxon>Candidatus Eiseniibacteriota</taxon>
    </lineage>
</organism>
<keyword evidence="5 13" id="KW-0812">Transmembrane</keyword>